<feature type="compositionally biased region" description="Low complexity" evidence="5">
    <location>
        <begin position="860"/>
        <end position="876"/>
    </location>
</feature>
<feature type="compositionally biased region" description="Basic and acidic residues" evidence="5">
    <location>
        <begin position="758"/>
        <end position="768"/>
    </location>
</feature>
<evidence type="ECO:0000259" key="7">
    <source>
        <dbReference type="PROSITE" id="PS51194"/>
    </source>
</evidence>
<dbReference type="PANTHER" id="PTHR45629:SF7">
    <property type="entry name" value="DNA EXCISION REPAIR PROTEIN ERCC-6-RELATED"/>
    <property type="match status" value="1"/>
</dbReference>
<dbReference type="InterPro" id="IPR058052">
    <property type="entry name" value="DEXHc_ERCC6L2"/>
</dbReference>
<dbReference type="InterPro" id="IPR049730">
    <property type="entry name" value="SNF2/RAD54-like_C"/>
</dbReference>
<dbReference type="CDD" id="cd18005">
    <property type="entry name" value="DEXHc_ERCC6L2"/>
    <property type="match status" value="1"/>
</dbReference>
<dbReference type="PROSITE" id="PS51194">
    <property type="entry name" value="HELICASE_CTER"/>
    <property type="match status" value="1"/>
</dbReference>
<evidence type="ECO:0000256" key="2">
    <source>
        <dbReference type="ARBA" id="ARBA00022801"/>
    </source>
</evidence>
<keyword evidence="3" id="KW-0347">Helicase</keyword>
<dbReference type="PROSITE" id="PS51192">
    <property type="entry name" value="HELICASE_ATP_BIND_1"/>
    <property type="match status" value="1"/>
</dbReference>
<reference evidence="8" key="2">
    <citation type="submission" date="2025-08" db="UniProtKB">
        <authorList>
            <consortium name="Ensembl"/>
        </authorList>
    </citation>
    <scope>IDENTIFICATION</scope>
</reference>
<dbReference type="GeneTree" id="ENSGT00940000161328"/>
<reference evidence="8" key="3">
    <citation type="submission" date="2025-09" db="UniProtKB">
        <authorList>
            <consortium name="Ensembl"/>
        </authorList>
    </citation>
    <scope>IDENTIFICATION</scope>
</reference>
<dbReference type="InterPro" id="IPR027417">
    <property type="entry name" value="P-loop_NTPase"/>
</dbReference>
<dbReference type="FunFam" id="3.40.50.10810:FF:000019">
    <property type="entry name" value="DNA excision repair protein ERCC-6-like 2 isoform X1"/>
    <property type="match status" value="1"/>
</dbReference>
<dbReference type="CDD" id="cd18793">
    <property type="entry name" value="SF2_C_SNF"/>
    <property type="match status" value="1"/>
</dbReference>
<evidence type="ECO:0000313" key="8">
    <source>
        <dbReference type="Ensembl" id="ENSECRP00000009311.1"/>
    </source>
</evidence>
<dbReference type="Pfam" id="PF00176">
    <property type="entry name" value="SNF2-rel_dom"/>
    <property type="match status" value="1"/>
</dbReference>
<feature type="region of interest" description="Disordered" evidence="5">
    <location>
        <begin position="1321"/>
        <end position="1351"/>
    </location>
</feature>
<dbReference type="InterPro" id="IPR050496">
    <property type="entry name" value="SNF2_RAD54_helicase_repair"/>
</dbReference>
<dbReference type="GO" id="GO:0005634">
    <property type="term" value="C:nucleus"/>
    <property type="evidence" value="ECO:0007669"/>
    <property type="project" value="UniProtKB-SubCell"/>
</dbReference>
<proteinExistence type="predicted"/>
<evidence type="ECO:0000256" key="5">
    <source>
        <dbReference type="SAM" id="MobiDB-lite"/>
    </source>
</evidence>
<dbReference type="PANTHER" id="PTHR45629">
    <property type="entry name" value="SNF2/RAD54 FAMILY MEMBER"/>
    <property type="match status" value="1"/>
</dbReference>
<evidence type="ECO:0000256" key="1">
    <source>
        <dbReference type="ARBA" id="ARBA00004123"/>
    </source>
</evidence>
<feature type="region of interest" description="Disordered" evidence="5">
    <location>
        <begin position="1274"/>
        <end position="1293"/>
    </location>
</feature>
<reference evidence="8" key="1">
    <citation type="submission" date="2021-06" db="EMBL/GenBank/DDBJ databases">
        <authorList>
            <consortium name="Wellcome Sanger Institute Data Sharing"/>
        </authorList>
    </citation>
    <scope>NUCLEOTIDE SEQUENCE [LARGE SCALE GENOMIC DNA]</scope>
</reference>
<dbReference type="Ensembl" id="ENSECRT00000009461.1">
    <property type="protein sequence ID" value="ENSECRP00000009311.1"/>
    <property type="gene ID" value="ENSECRG00000006234.1"/>
</dbReference>
<dbReference type="InterPro" id="IPR029256">
    <property type="entry name" value="Heliccase-ass-bd"/>
</dbReference>
<organism evidence="8 9">
    <name type="scientific">Erpetoichthys calabaricus</name>
    <name type="common">Rope fish</name>
    <name type="synonym">Calamoichthys calabaricus</name>
    <dbReference type="NCBI Taxonomy" id="27687"/>
    <lineage>
        <taxon>Eukaryota</taxon>
        <taxon>Metazoa</taxon>
        <taxon>Chordata</taxon>
        <taxon>Craniata</taxon>
        <taxon>Vertebrata</taxon>
        <taxon>Euteleostomi</taxon>
        <taxon>Actinopterygii</taxon>
        <taxon>Polypteriformes</taxon>
        <taxon>Polypteridae</taxon>
        <taxon>Erpetoichthys</taxon>
    </lineage>
</organism>
<dbReference type="Pfam" id="PF00271">
    <property type="entry name" value="Helicase_C"/>
    <property type="match status" value="1"/>
</dbReference>
<dbReference type="InterPro" id="IPR002464">
    <property type="entry name" value="DNA/RNA_helicase_DEAH_CS"/>
</dbReference>
<feature type="domain" description="Helicase C-terminal" evidence="7">
    <location>
        <begin position="508"/>
        <end position="665"/>
    </location>
</feature>
<dbReference type="SMART" id="SM00490">
    <property type="entry name" value="HELICc"/>
    <property type="match status" value="1"/>
</dbReference>
<dbReference type="InterPro" id="IPR057931">
    <property type="entry name" value="RHH_ERCC6L2"/>
</dbReference>
<dbReference type="SMART" id="SM00487">
    <property type="entry name" value="DEXDc"/>
    <property type="match status" value="1"/>
</dbReference>
<feature type="region of interest" description="Disordered" evidence="5">
    <location>
        <begin position="798"/>
        <end position="842"/>
    </location>
</feature>
<dbReference type="Gene3D" id="3.40.50.10810">
    <property type="entry name" value="Tandem AAA-ATPase domain"/>
    <property type="match status" value="1"/>
</dbReference>
<dbReference type="InterPro" id="IPR038718">
    <property type="entry name" value="SNF2-like_sf"/>
</dbReference>
<evidence type="ECO:0000256" key="4">
    <source>
        <dbReference type="ARBA" id="ARBA00023242"/>
    </source>
</evidence>
<gene>
    <name evidence="8" type="primary">ercc6l2</name>
</gene>
<dbReference type="Proteomes" id="UP000694620">
    <property type="component" value="Chromosome 7"/>
</dbReference>
<keyword evidence="3" id="KW-0067">ATP-binding</keyword>
<dbReference type="Pfam" id="PF14773">
    <property type="entry name" value="VIGSSK"/>
    <property type="match status" value="1"/>
</dbReference>
<sequence>MSSGRESGSDSDSGSEEHWCEGEKCIAPYSDQGTLCEAEIKQLFPKEGTALVKFPCLRERNVSIKQLSKIKDYQGERRFLLDVENEEKPFFHDKNLPSPAVPYKLSENGPSIPYTINRYLRDYQREGVMFIYNHYIQGKGCILGDDMGLGKTIQVISFLAAALQKKGTRKDIENFVPEFLLTQRPESGCENKKLFLIVAPLSVLYNWKDEFDTWGYFKGTILHGNKKEEEFARVKRGKFEYALTTYETLRLYLDDFNRIEWSAVIVDEVHRIKNPNSQITVAMKALQCKIRIGLTGTILQNNMEELWCVVDWAVPGCLGSLNWFKSNFSDPVENGQRHNVSKRGLALGRRAVYKLAKKLSCWFLRRTKSLISSQLPKKDDKVVYCALTEFQQAVYKAVLDCEDVSLVLRSWDPCSCNSGRQRKKCCFKTNKDGIPVHTLYLSYLTVLRKVANHVALLQPKEGISKMQVKYIKEVCMQVFSTFPEFIQQSDHSAFEIISDPKYSGKMKVLKHLLERCIRNKDKLLLFSFSTMLLDVIERFCMAEGIEYRRLDGNTKSKERIALVKEFNTSRDINICLVSTMAGGLGLNFVGANIVVLFDPTWNPASDLQAIDRAYRIGQCRDVKVFRLISLGTVEEIIYLRQVYKQQLQCAVIGRENAKRYFDAVQGSDDHRGELFGIKNFFQFSTSGTCLTRNILQRDGQVEAGILTAVTQMRDESLAQGQKTTSALEDNPERRQCAQKATNNFPKEILDFSSDSEEEQKGSKYRTEKNETSGLLSLIQCGLSEFLDAKIALEYSYKEENESSETQSSSENNILPTDKKKKITGQSSDLNLKPVNMIQSANHRPKSIKNYSCVDCEESHSSPSKASSVSSRTNFNTNRKRKNKTCRKLTSELTEKIKNEAKIKLSSRGHPGLLSCKPRKHKSTVDTLQHLNKNLEMKTAKMCNITESDSGEESDYVAMSKKEKITHSKAKLREPGAKQCMSLSQEPKRNVAFNVCEKGPETDWQMISSFSSEEEDISVKKVQFCKAKRKRKQCYVSSRSSFKNKEIFIQKEEHNQAAEKQGSLDSFLDGVQGVVYTHSNQHIVGSSKAENQMSRSALRDVFELNQYTQMPANLVHSDAEENFPEQPAKTHTKKNISQEITSGTELVHLEHPVINTERKVHRSGRTTFLIGETPPAIRRKHISEMTAFFKKSSVKQLAEQILTTTSESRQHMLKDFYCHHYPDIDDILTVIPPMPLTDIKHESSGPSTSHSPCNKTTPHVKDSSEPVQGMSLKHFKNVSKNNPRDSEKISNIPKDSEDFSCIIPENFFSCYNEESLSTVKSKNDSHTHLLANPSEKNEPLEVSNSSTENPDSQKELLAGLLGDTSVLDDVFNPKISVEPQTSSASSHTAKVKKKSKDLWDILNEDDEDSVNILTDMSVVERICEDRNIASKVRKDSQSPIDLWKKNENFIWKM</sequence>
<dbReference type="InterPro" id="IPR000330">
    <property type="entry name" value="SNF2_N"/>
</dbReference>
<feature type="compositionally biased region" description="Low complexity" evidence="5">
    <location>
        <begin position="803"/>
        <end position="812"/>
    </location>
</feature>
<evidence type="ECO:0000313" key="9">
    <source>
        <dbReference type="Proteomes" id="UP000694620"/>
    </source>
</evidence>
<dbReference type="SUPFAM" id="SSF52540">
    <property type="entry name" value="P-loop containing nucleoside triphosphate hydrolases"/>
    <property type="match status" value="2"/>
</dbReference>
<evidence type="ECO:0000259" key="6">
    <source>
        <dbReference type="PROSITE" id="PS51192"/>
    </source>
</evidence>
<dbReference type="GO" id="GO:0004386">
    <property type="term" value="F:helicase activity"/>
    <property type="evidence" value="ECO:0007669"/>
    <property type="project" value="UniProtKB-KW"/>
</dbReference>
<feature type="region of interest" description="Disordered" evidence="5">
    <location>
        <begin position="717"/>
        <end position="736"/>
    </location>
</feature>
<evidence type="ECO:0000256" key="3">
    <source>
        <dbReference type="ARBA" id="ARBA00022806"/>
    </source>
</evidence>
<feature type="region of interest" description="Disordered" evidence="5">
    <location>
        <begin position="747"/>
        <end position="768"/>
    </location>
</feature>
<dbReference type="InterPro" id="IPR014001">
    <property type="entry name" value="Helicase_ATP-bd"/>
</dbReference>
<dbReference type="Gene3D" id="3.40.50.300">
    <property type="entry name" value="P-loop containing nucleotide triphosphate hydrolases"/>
    <property type="match status" value="1"/>
</dbReference>
<accession>A0A8C4RZX1</accession>
<feature type="compositionally biased region" description="Polar residues" evidence="5">
    <location>
        <begin position="718"/>
        <end position="727"/>
    </location>
</feature>
<dbReference type="GO" id="GO:0016787">
    <property type="term" value="F:hydrolase activity"/>
    <property type="evidence" value="ECO:0007669"/>
    <property type="project" value="UniProtKB-KW"/>
</dbReference>
<keyword evidence="4" id="KW-0539">Nucleus</keyword>
<keyword evidence="2" id="KW-0378">Hydrolase</keyword>
<feature type="region of interest" description="Disordered" evidence="5">
    <location>
        <begin position="858"/>
        <end position="885"/>
    </location>
</feature>
<feature type="domain" description="Helicase ATP-binding" evidence="6">
    <location>
        <begin position="132"/>
        <end position="316"/>
    </location>
</feature>
<keyword evidence="3" id="KW-0547">Nucleotide-binding</keyword>
<keyword evidence="9" id="KW-1185">Reference proteome</keyword>
<dbReference type="PROSITE" id="PS00690">
    <property type="entry name" value="DEAH_ATP_HELICASE"/>
    <property type="match status" value="1"/>
</dbReference>
<dbReference type="GO" id="GO:0005524">
    <property type="term" value="F:ATP binding"/>
    <property type="evidence" value="ECO:0007669"/>
    <property type="project" value="InterPro"/>
</dbReference>
<dbReference type="InterPro" id="IPR001650">
    <property type="entry name" value="Helicase_C-like"/>
</dbReference>
<comment type="subcellular location">
    <subcellularLocation>
        <location evidence="1">Nucleus</location>
    </subcellularLocation>
</comment>
<feature type="region of interest" description="Disordered" evidence="5">
    <location>
        <begin position="1237"/>
        <end position="1266"/>
    </location>
</feature>
<feature type="compositionally biased region" description="Polar residues" evidence="5">
    <location>
        <begin position="1243"/>
        <end position="1256"/>
    </location>
</feature>
<name>A0A8C4RZX1_ERPCA</name>
<protein>
    <submittedName>
        <fullName evidence="8">Excision repair cross-complementation group 6-like 2</fullName>
    </submittedName>
</protein>
<dbReference type="Pfam" id="PF25806">
    <property type="entry name" value="RHH_ERCC6L2"/>
    <property type="match status" value="1"/>
</dbReference>